<organism evidence="1 2">
    <name type="scientific">Steinernema hermaphroditum</name>
    <dbReference type="NCBI Taxonomy" id="289476"/>
    <lineage>
        <taxon>Eukaryota</taxon>
        <taxon>Metazoa</taxon>
        <taxon>Ecdysozoa</taxon>
        <taxon>Nematoda</taxon>
        <taxon>Chromadorea</taxon>
        <taxon>Rhabditida</taxon>
        <taxon>Tylenchina</taxon>
        <taxon>Panagrolaimomorpha</taxon>
        <taxon>Strongyloidoidea</taxon>
        <taxon>Steinernematidae</taxon>
        <taxon>Steinernema</taxon>
    </lineage>
</organism>
<dbReference type="Proteomes" id="UP001175271">
    <property type="component" value="Unassembled WGS sequence"/>
</dbReference>
<reference evidence="1" key="1">
    <citation type="submission" date="2023-06" db="EMBL/GenBank/DDBJ databases">
        <title>Genomic analysis of the entomopathogenic nematode Steinernema hermaphroditum.</title>
        <authorList>
            <person name="Schwarz E.M."/>
            <person name="Heppert J.K."/>
            <person name="Baniya A."/>
            <person name="Schwartz H.T."/>
            <person name="Tan C.-H."/>
            <person name="Antoshechkin I."/>
            <person name="Sternberg P.W."/>
            <person name="Goodrich-Blair H."/>
            <person name="Dillman A.R."/>
        </authorList>
    </citation>
    <scope>NUCLEOTIDE SEQUENCE</scope>
    <source>
        <strain evidence="1">PS9179</strain>
        <tissue evidence="1">Whole animal</tissue>
    </source>
</reference>
<sequence>MMSTLLRSLRLTKRLRLRTAVQSKTDPSNYPRSVEPLRVNDMETVPYDFVRRVCSGAPIEQIQKMRELQSSQWAGEAASQMDKRRYFDVTVYLFHQYNAWFFERKYALYIQEIPKARHRRKLLRCTSFQRLKDLDQRYIRLSEVRFRFEGYRGGNFSTDFDQMLELITNPQWIDSNSTFYFKGVQKMKNNQDLVDLMTDERFLRFKRLVLITGHRELSHRILEFHVDFNFNATHIDVKDGLWSVLRDPPAVVMNRYITRDGCKHLFVQTASYLMEHIKMTQNRWMQDHSFQLELISAEEKVHDRYLKPCMHYYGRDIDGYEWYGVTHPENPKACAVAKWKRAEDRGTLFGVPMNDLLLRTSTTPTFFIRYCADKDDLPSDLKTVLQKECRNSGACPVCNPAKKAKNDKQ</sequence>
<name>A0AA39M5X7_9BILA</name>
<accession>A0AA39M5X7</accession>
<comment type="caution">
    <text evidence="1">The sequence shown here is derived from an EMBL/GenBank/DDBJ whole genome shotgun (WGS) entry which is preliminary data.</text>
</comment>
<gene>
    <name evidence="1" type="ORF">QR680_007405</name>
</gene>
<proteinExistence type="predicted"/>
<evidence type="ECO:0000313" key="1">
    <source>
        <dbReference type="EMBL" id="KAK0422162.1"/>
    </source>
</evidence>
<protein>
    <submittedName>
        <fullName evidence="1">Uncharacterized protein</fullName>
    </submittedName>
</protein>
<dbReference type="AlphaFoldDB" id="A0AA39M5X7"/>
<evidence type="ECO:0000313" key="2">
    <source>
        <dbReference type="Proteomes" id="UP001175271"/>
    </source>
</evidence>
<keyword evidence="2" id="KW-1185">Reference proteome</keyword>
<dbReference type="EMBL" id="JAUCMV010000001">
    <property type="protein sequence ID" value="KAK0422162.1"/>
    <property type="molecule type" value="Genomic_DNA"/>
</dbReference>